<proteinExistence type="predicted"/>
<organism evidence="1 2">
    <name type="scientific">Vreelandella titanicae BH1</name>
    <dbReference type="NCBI Taxonomy" id="1204738"/>
    <lineage>
        <taxon>Bacteria</taxon>
        <taxon>Pseudomonadati</taxon>
        <taxon>Pseudomonadota</taxon>
        <taxon>Gammaproteobacteria</taxon>
        <taxon>Oceanospirillales</taxon>
        <taxon>Halomonadaceae</taxon>
        <taxon>Vreelandella</taxon>
    </lineage>
</organism>
<accession>L9UB96</accession>
<protein>
    <submittedName>
        <fullName evidence="1">Uncharacterized protein</fullName>
    </submittedName>
</protein>
<dbReference type="RefSeq" id="WP_009286454.1">
    <property type="nucleotide sequence ID" value="NZ_AOPO01000002.1"/>
</dbReference>
<dbReference type="Proteomes" id="UP000011651">
    <property type="component" value="Unassembled WGS sequence"/>
</dbReference>
<dbReference type="AlphaFoldDB" id="L9UB96"/>
<name>L9UB96_9GAMM</name>
<evidence type="ECO:0000313" key="2">
    <source>
        <dbReference type="Proteomes" id="UP000011651"/>
    </source>
</evidence>
<reference evidence="1 2" key="1">
    <citation type="journal article" date="2013" name="Genome Announc.">
        <title>Draft Genome of the Marine Gammaproteobacterium Halomonas titanicae.</title>
        <authorList>
            <person name="Sanchez-Porro C."/>
            <person name="de la Haba R.R."/>
            <person name="Cruz-Hernandez N."/>
            <person name="Gonzalez J.M."/>
            <person name="Reyes-Guirao C."/>
            <person name="Navarro-Sampedro L."/>
            <person name="Carballo M."/>
            <person name="Ventosa A."/>
        </authorList>
    </citation>
    <scope>NUCLEOTIDE SEQUENCE [LARGE SCALE GENOMIC DNA]</scope>
    <source>
        <strain evidence="1 2">BH1</strain>
    </source>
</reference>
<dbReference type="EMBL" id="AOPO01000002">
    <property type="protein sequence ID" value="ELY22144.1"/>
    <property type="molecule type" value="Genomic_DNA"/>
</dbReference>
<gene>
    <name evidence="1" type="ORF">HALTITAN_0697</name>
</gene>
<evidence type="ECO:0000313" key="1">
    <source>
        <dbReference type="EMBL" id="ELY22144.1"/>
    </source>
</evidence>
<sequence length="170" mass="19996">MPILRLSNQDIYRKKLLKEFETKLPSGDLFLPILNTYGDLSDEENFFKQRAIFHGKKWNEVYFDDAKEFDFDWGPFSALSKLGEIYYLPAFLSYFYEVENLKKGNIGDYFDSIFFSVLGNKEATESFTIEQSKLIAFFLINLSNLVDDTYGAEQEYQKELTSNWGHFLLF</sequence>
<comment type="caution">
    <text evidence="1">The sequence shown here is derived from an EMBL/GenBank/DDBJ whole genome shotgun (WGS) entry which is preliminary data.</text>
</comment>
<dbReference type="PATRIC" id="fig|1204738.3.peg.1035"/>